<protein>
    <recommendedName>
        <fullName evidence="8">Perilipin</fullName>
    </recommendedName>
</protein>
<dbReference type="InterPro" id="IPR004279">
    <property type="entry name" value="Perilipin"/>
</dbReference>
<dbReference type="GO" id="GO:0005811">
    <property type="term" value="C:lipid droplet"/>
    <property type="evidence" value="ECO:0007669"/>
    <property type="project" value="UniProtKB-SubCell"/>
</dbReference>
<organism evidence="6 7">
    <name type="scientific">Ladona fulva</name>
    <name type="common">Scarce chaser dragonfly</name>
    <name type="synonym">Libellula fulva</name>
    <dbReference type="NCBI Taxonomy" id="123851"/>
    <lineage>
        <taxon>Eukaryota</taxon>
        <taxon>Metazoa</taxon>
        <taxon>Ecdysozoa</taxon>
        <taxon>Arthropoda</taxon>
        <taxon>Hexapoda</taxon>
        <taxon>Insecta</taxon>
        <taxon>Pterygota</taxon>
        <taxon>Palaeoptera</taxon>
        <taxon>Odonata</taxon>
        <taxon>Epiprocta</taxon>
        <taxon>Anisoptera</taxon>
        <taxon>Libelluloidea</taxon>
        <taxon>Libellulidae</taxon>
        <taxon>Ladona</taxon>
    </lineage>
</organism>
<reference evidence="6" key="1">
    <citation type="submission" date="2013-04" db="EMBL/GenBank/DDBJ databases">
        <authorList>
            <person name="Qu J."/>
            <person name="Murali S.C."/>
            <person name="Bandaranaike D."/>
            <person name="Bellair M."/>
            <person name="Blankenburg K."/>
            <person name="Chao H."/>
            <person name="Dinh H."/>
            <person name="Doddapaneni H."/>
            <person name="Downs B."/>
            <person name="Dugan-Rocha S."/>
            <person name="Elkadiri S."/>
            <person name="Gnanaolivu R.D."/>
            <person name="Hernandez B."/>
            <person name="Javaid M."/>
            <person name="Jayaseelan J.C."/>
            <person name="Lee S."/>
            <person name="Li M."/>
            <person name="Ming W."/>
            <person name="Munidasa M."/>
            <person name="Muniz J."/>
            <person name="Nguyen L."/>
            <person name="Ongeri F."/>
            <person name="Osuji N."/>
            <person name="Pu L.-L."/>
            <person name="Puazo M."/>
            <person name="Qu C."/>
            <person name="Quiroz J."/>
            <person name="Raj R."/>
            <person name="Weissenberger G."/>
            <person name="Xin Y."/>
            <person name="Zou X."/>
            <person name="Han Y."/>
            <person name="Richards S."/>
            <person name="Worley K."/>
            <person name="Muzny D."/>
            <person name="Gibbs R."/>
        </authorList>
    </citation>
    <scope>NUCLEOTIDE SEQUENCE</scope>
    <source>
        <strain evidence="6">Sampled in the wild</strain>
    </source>
</reference>
<dbReference type="AlphaFoldDB" id="A0A8K0P1V5"/>
<dbReference type="GO" id="GO:0005829">
    <property type="term" value="C:cytosol"/>
    <property type="evidence" value="ECO:0007669"/>
    <property type="project" value="TreeGrafter"/>
</dbReference>
<dbReference type="OrthoDB" id="376826at2759"/>
<dbReference type="GO" id="GO:0019915">
    <property type="term" value="P:lipid storage"/>
    <property type="evidence" value="ECO:0007669"/>
    <property type="project" value="TreeGrafter"/>
</dbReference>
<evidence type="ECO:0008006" key="8">
    <source>
        <dbReference type="Google" id="ProtNLM"/>
    </source>
</evidence>
<evidence type="ECO:0000256" key="4">
    <source>
        <dbReference type="PIRNR" id="PIRNR036881"/>
    </source>
</evidence>
<name>A0A8K0P1V5_LADFU</name>
<evidence type="ECO:0000256" key="3">
    <source>
        <dbReference type="ARBA" id="ARBA00022677"/>
    </source>
</evidence>
<evidence type="ECO:0000256" key="5">
    <source>
        <dbReference type="SAM" id="MobiDB-lite"/>
    </source>
</evidence>
<dbReference type="Proteomes" id="UP000792457">
    <property type="component" value="Unassembled WGS sequence"/>
</dbReference>
<feature type="region of interest" description="Disordered" evidence="5">
    <location>
        <begin position="367"/>
        <end position="409"/>
    </location>
</feature>
<evidence type="ECO:0000313" key="6">
    <source>
        <dbReference type="EMBL" id="KAG8232700.1"/>
    </source>
</evidence>
<dbReference type="EMBL" id="KZ308644">
    <property type="protein sequence ID" value="KAG8232700.1"/>
    <property type="molecule type" value="Genomic_DNA"/>
</dbReference>
<dbReference type="PANTHER" id="PTHR14024">
    <property type="entry name" value="PERILIPIN"/>
    <property type="match status" value="1"/>
</dbReference>
<dbReference type="PANTHER" id="PTHR14024:SF53">
    <property type="entry name" value="LIPID STORAGE DROPLETS SURFACE-BINDING PROTEIN 2"/>
    <property type="match status" value="1"/>
</dbReference>
<feature type="compositionally biased region" description="Polar residues" evidence="5">
    <location>
        <begin position="367"/>
        <end position="379"/>
    </location>
</feature>
<keyword evidence="7" id="KW-1185">Reference proteome</keyword>
<accession>A0A8K0P1V5</accession>
<feature type="compositionally biased region" description="Polar residues" evidence="5">
    <location>
        <begin position="394"/>
        <end position="409"/>
    </location>
</feature>
<evidence type="ECO:0000256" key="2">
    <source>
        <dbReference type="ARBA" id="ARBA00006311"/>
    </source>
</evidence>
<evidence type="ECO:0000256" key="1">
    <source>
        <dbReference type="ARBA" id="ARBA00004502"/>
    </source>
</evidence>
<feature type="compositionally biased region" description="Basic and acidic residues" evidence="5">
    <location>
        <begin position="384"/>
        <end position="393"/>
    </location>
</feature>
<dbReference type="PIRSF" id="PIRSF036881">
    <property type="entry name" value="PAT"/>
    <property type="match status" value="1"/>
</dbReference>
<comment type="caution">
    <text evidence="6">The sequence shown here is derived from an EMBL/GenBank/DDBJ whole genome shotgun (WGS) entry which is preliminary data.</text>
</comment>
<keyword evidence="3" id="KW-0551">Lipid droplet</keyword>
<reference evidence="6" key="2">
    <citation type="submission" date="2017-10" db="EMBL/GenBank/DDBJ databases">
        <title>Ladona fulva Genome sequencing and assembly.</title>
        <authorList>
            <person name="Murali S."/>
            <person name="Richards S."/>
            <person name="Bandaranaike D."/>
            <person name="Bellair M."/>
            <person name="Blankenburg K."/>
            <person name="Chao H."/>
            <person name="Dinh H."/>
            <person name="Doddapaneni H."/>
            <person name="Dugan-Rocha S."/>
            <person name="Elkadiri S."/>
            <person name="Gnanaolivu R."/>
            <person name="Hernandez B."/>
            <person name="Skinner E."/>
            <person name="Javaid M."/>
            <person name="Lee S."/>
            <person name="Li M."/>
            <person name="Ming W."/>
            <person name="Munidasa M."/>
            <person name="Muniz J."/>
            <person name="Nguyen L."/>
            <person name="Hughes D."/>
            <person name="Osuji N."/>
            <person name="Pu L.-L."/>
            <person name="Puazo M."/>
            <person name="Qu C."/>
            <person name="Quiroz J."/>
            <person name="Raj R."/>
            <person name="Weissenberger G."/>
            <person name="Xin Y."/>
            <person name="Zou X."/>
            <person name="Han Y."/>
            <person name="Worley K."/>
            <person name="Muzny D."/>
            <person name="Gibbs R."/>
        </authorList>
    </citation>
    <scope>NUCLEOTIDE SEQUENCE</scope>
    <source>
        <strain evidence="6">Sampled in the wild</strain>
    </source>
</reference>
<evidence type="ECO:0000313" key="7">
    <source>
        <dbReference type="Proteomes" id="UP000792457"/>
    </source>
</evidence>
<gene>
    <name evidence="6" type="ORF">J437_LFUL014718</name>
</gene>
<dbReference type="GO" id="GO:0010890">
    <property type="term" value="P:positive regulation of triglyceride storage"/>
    <property type="evidence" value="ECO:0007669"/>
    <property type="project" value="TreeGrafter"/>
</dbReference>
<sequence>MTDVVENNEGNETSNTQLQSLQRFSKIPVVELMWNHTTGMYEKVKGSNSVVNWTLSSAEATVQKAMQHAAPVAKRFEQPIQKVDETLCKGLNTLEEKVPIVKEKPEQVYEAAKTYVNATMQPAMEKVEAVKRFGTACGNYAKFSLHATVEMADQYVEYYLPENNESTDSTESTVAVQTLHEQSVPQKVGRISVRVGKGLYRTIVTQMKSLEVKSEKSLVSLTSLSELIHMTSVTMDGSVIAARASQLWSQLKLDEEADSDEDKGEKPAPGNVAMAAVVARRLVKNVLKLCTQAAKSLPVPPGPLAATASTIPSQLRSRLETAADYAKGMYTQLTEMNFHEASDSIKSNMKEQVGKIQTVMKDLNSYASQWLEANQPNPEDNSEEKESSQKEENGTTPMETTSDSSTSKS</sequence>
<proteinExistence type="inferred from homology"/>
<comment type="subcellular location">
    <subcellularLocation>
        <location evidence="1">Lipid droplet</location>
    </subcellularLocation>
</comment>
<comment type="similarity">
    <text evidence="2 4">Belongs to the perilipin family.</text>
</comment>
<dbReference type="Pfam" id="PF03036">
    <property type="entry name" value="Perilipin"/>
    <property type="match status" value="2"/>
</dbReference>
<dbReference type="Gene3D" id="1.20.120.340">
    <property type="entry name" value="Flagellar protein FliS"/>
    <property type="match status" value="1"/>
</dbReference>